<name>A0AAV4T159_CAEEX</name>
<reference evidence="2 3" key="1">
    <citation type="submission" date="2021-06" db="EMBL/GenBank/DDBJ databases">
        <title>Caerostris extrusa draft genome.</title>
        <authorList>
            <person name="Kono N."/>
            <person name="Arakawa K."/>
        </authorList>
    </citation>
    <scope>NUCLEOTIDE SEQUENCE [LARGE SCALE GENOMIC DNA]</scope>
</reference>
<keyword evidence="3" id="KW-1185">Reference proteome</keyword>
<dbReference type="EMBL" id="BPLR01010616">
    <property type="protein sequence ID" value="GIY40463.1"/>
    <property type="molecule type" value="Genomic_DNA"/>
</dbReference>
<feature type="non-terminal residue" evidence="2">
    <location>
        <position position="176"/>
    </location>
</feature>
<evidence type="ECO:0000313" key="3">
    <source>
        <dbReference type="Proteomes" id="UP001054945"/>
    </source>
</evidence>
<accession>A0AAV4T159</accession>
<comment type="caution">
    <text evidence="2">The sequence shown here is derived from an EMBL/GenBank/DDBJ whole genome shotgun (WGS) entry which is preliminary data.</text>
</comment>
<evidence type="ECO:0000313" key="2">
    <source>
        <dbReference type="EMBL" id="GIY40463.1"/>
    </source>
</evidence>
<organism evidence="2 3">
    <name type="scientific">Caerostris extrusa</name>
    <name type="common">Bark spider</name>
    <name type="synonym">Caerostris bankana</name>
    <dbReference type="NCBI Taxonomy" id="172846"/>
    <lineage>
        <taxon>Eukaryota</taxon>
        <taxon>Metazoa</taxon>
        <taxon>Ecdysozoa</taxon>
        <taxon>Arthropoda</taxon>
        <taxon>Chelicerata</taxon>
        <taxon>Arachnida</taxon>
        <taxon>Araneae</taxon>
        <taxon>Araneomorphae</taxon>
        <taxon>Entelegynae</taxon>
        <taxon>Araneoidea</taxon>
        <taxon>Araneidae</taxon>
        <taxon>Caerostris</taxon>
    </lineage>
</organism>
<dbReference type="AlphaFoldDB" id="A0AAV4T159"/>
<sequence length="176" mass="20611">MKPMKSSFSDSMTKLPELRRGALESIASSLESEWKDFPELQDQSGKSVRNAEHFSKNCLTTWEIDITEESVSSCEEEIAEKESLFDQMAKVKQDIEFATADKDTNKELIDSYKDQLADLENLTLEKTHQLKKKLSKMYIQDKKTFRKFFQVWFAEEESYHQRDYEILAKIEMILDG</sequence>
<protein>
    <submittedName>
        <fullName evidence="2">Uncharacterized protein</fullName>
    </submittedName>
</protein>
<gene>
    <name evidence="2" type="ORF">CEXT_448041</name>
</gene>
<keyword evidence="1" id="KW-0175">Coiled coil</keyword>
<feature type="coiled-coil region" evidence="1">
    <location>
        <begin position="74"/>
        <end position="125"/>
    </location>
</feature>
<evidence type="ECO:0000256" key="1">
    <source>
        <dbReference type="SAM" id="Coils"/>
    </source>
</evidence>
<proteinExistence type="predicted"/>
<dbReference type="Proteomes" id="UP001054945">
    <property type="component" value="Unassembled WGS sequence"/>
</dbReference>